<dbReference type="PROSITE" id="PS50885">
    <property type="entry name" value="HAMP"/>
    <property type="match status" value="1"/>
</dbReference>
<dbReference type="Proteomes" id="UP000275941">
    <property type="component" value="Unassembled WGS sequence"/>
</dbReference>
<gene>
    <name evidence="8" type="ORF">EGW70_15315</name>
</gene>
<evidence type="ECO:0000256" key="2">
    <source>
        <dbReference type="ARBA" id="ARBA00004370"/>
    </source>
</evidence>
<evidence type="ECO:0000313" key="8">
    <source>
        <dbReference type="EMBL" id="ROY45884.1"/>
    </source>
</evidence>
<dbReference type="SUPFAM" id="SSF55874">
    <property type="entry name" value="ATPase domain of HSP90 chaperone/DNA topoisomerase II/histidine kinase"/>
    <property type="match status" value="1"/>
</dbReference>
<dbReference type="InterPro" id="IPR003660">
    <property type="entry name" value="HAMP_dom"/>
</dbReference>
<dbReference type="EMBL" id="RKOR01000071">
    <property type="protein sequence ID" value="ROY45884.1"/>
    <property type="molecule type" value="Genomic_DNA"/>
</dbReference>
<evidence type="ECO:0000256" key="5">
    <source>
        <dbReference type="ARBA" id="ARBA00022679"/>
    </source>
</evidence>
<dbReference type="InterPro" id="IPR036097">
    <property type="entry name" value="HisK_dim/P_sf"/>
</dbReference>
<dbReference type="SMART" id="SM00388">
    <property type="entry name" value="HisKA"/>
    <property type="match status" value="1"/>
</dbReference>
<dbReference type="PROSITE" id="PS50109">
    <property type="entry name" value="HIS_KIN"/>
    <property type="match status" value="1"/>
</dbReference>
<evidence type="ECO:0000313" key="9">
    <source>
        <dbReference type="Proteomes" id="UP000275941"/>
    </source>
</evidence>
<dbReference type="Gene3D" id="3.30.565.10">
    <property type="entry name" value="Histidine kinase-like ATPase, C-terminal domain"/>
    <property type="match status" value="1"/>
</dbReference>
<dbReference type="RefSeq" id="WP_002294791.1">
    <property type="nucleotide sequence ID" value="NZ_BSWZ01000019.1"/>
</dbReference>
<dbReference type="Pfam" id="PF00512">
    <property type="entry name" value="HisKA"/>
    <property type="match status" value="1"/>
</dbReference>
<dbReference type="AlphaFoldDB" id="A0A1G1SFP8"/>
<keyword evidence="4" id="KW-0597">Phosphoprotein</keyword>
<proteinExistence type="predicted"/>
<dbReference type="PRINTS" id="PR00344">
    <property type="entry name" value="BCTRLSENSOR"/>
</dbReference>
<organism evidence="8 9">
    <name type="scientific">Enterococcus faecalis</name>
    <name type="common">Streptococcus faecalis</name>
    <dbReference type="NCBI Taxonomy" id="1351"/>
    <lineage>
        <taxon>Bacteria</taxon>
        <taxon>Bacillati</taxon>
        <taxon>Bacillota</taxon>
        <taxon>Bacilli</taxon>
        <taxon>Lactobacillales</taxon>
        <taxon>Enterococcaceae</taxon>
        <taxon>Enterococcus</taxon>
    </lineage>
</organism>
<accession>A0A1G1SFP8</accession>
<evidence type="ECO:0000256" key="3">
    <source>
        <dbReference type="ARBA" id="ARBA00012438"/>
    </source>
</evidence>
<dbReference type="InterPro" id="IPR005467">
    <property type="entry name" value="His_kinase_dom"/>
</dbReference>
<reference evidence="8 9" key="1">
    <citation type="submission" date="2018-10" db="EMBL/GenBank/DDBJ databases">
        <title>Genotypes and phenotypes of Enterococci isolated from broiler chickens.</title>
        <authorList>
            <person name="Muhammad A.R."/>
            <person name="Diarra M.S."/>
        </authorList>
    </citation>
    <scope>NUCLEOTIDE SEQUENCE [LARGE SCALE GENOMIC DNA]</scope>
    <source>
        <strain evidence="8 9">P7 C A21</strain>
    </source>
</reference>
<dbReference type="Gene3D" id="1.10.287.130">
    <property type="match status" value="1"/>
</dbReference>
<comment type="caution">
    <text evidence="8">The sequence shown here is derived from an EMBL/GenBank/DDBJ whole genome shotgun (WGS) entry which is preliminary data.</text>
</comment>
<sequence>MRKRTIKTQLVLSFLAIATLIIGSISLVALSLTNNHFSKYVEERQEDLLNQYVYTIDLLWLNSGETWNSEELAALSEKALENNIYFSIEDEQGNMVWELKGKNLKSAQDKLKKNALKVSEKKSVKLDETIEAKKKLINDGNEFGKVTFYYFGPFAYTEHDALFISSMKQSLMYVAIAALLVSFILASWISARLGLPLKHVSDFTHKLTRGEYADKIPQETSIIEINSLIDSLNDLSNQLEKQHGLRKRLTTDISHELRTPLATLKGNVEGMIDGVWKITPERLQSCYDEIDRLTRLIGNIEVINKIEAKYDHLNKTEFNIYKLIESVIENFASKIESKNLHVEIQGDNINISADKDKMNQVVINLLNNAIKFTQKEGTIKFSISKNKDHVLLIVEDNGIGIEKDQQLHIFDRFYMADPSRSRALGGQGIGLAIVKSVIEAHKGSITVKSKLGLGTKFVIKLPFQ</sequence>
<dbReference type="CDD" id="cd00075">
    <property type="entry name" value="HATPase"/>
    <property type="match status" value="1"/>
</dbReference>
<keyword evidence="6 8" id="KW-0418">Kinase</keyword>
<dbReference type="SMART" id="SM00387">
    <property type="entry name" value="HATPase_c"/>
    <property type="match status" value="1"/>
</dbReference>
<dbReference type="SUPFAM" id="SSF47384">
    <property type="entry name" value="Homodimeric domain of signal transducing histidine kinase"/>
    <property type="match status" value="1"/>
</dbReference>
<dbReference type="FunFam" id="3.30.565.10:FF:000006">
    <property type="entry name" value="Sensor histidine kinase WalK"/>
    <property type="match status" value="1"/>
</dbReference>
<comment type="subcellular location">
    <subcellularLocation>
        <location evidence="2">Membrane</location>
    </subcellularLocation>
</comment>
<dbReference type="PANTHER" id="PTHR43711">
    <property type="entry name" value="TWO-COMPONENT HISTIDINE KINASE"/>
    <property type="match status" value="1"/>
</dbReference>
<comment type="catalytic activity">
    <reaction evidence="1">
        <text>ATP + protein L-histidine = ADP + protein N-phospho-L-histidine.</text>
        <dbReference type="EC" id="2.7.13.3"/>
    </reaction>
</comment>
<dbReference type="InterPro" id="IPR003594">
    <property type="entry name" value="HATPase_dom"/>
</dbReference>
<dbReference type="PANTHER" id="PTHR43711:SF1">
    <property type="entry name" value="HISTIDINE KINASE 1"/>
    <property type="match status" value="1"/>
</dbReference>
<keyword evidence="7" id="KW-0902">Two-component regulatory system</keyword>
<keyword evidence="5" id="KW-0808">Transferase</keyword>
<dbReference type="EC" id="2.7.13.3" evidence="3"/>
<evidence type="ECO:0000256" key="1">
    <source>
        <dbReference type="ARBA" id="ARBA00000085"/>
    </source>
</evidence>
<evidence type="ECO:0000256" key="6">
    <source>
        <dbReference type="ARBA" id="ARBA00022777"/>
    </source>
</evidence>
<dbReference type="OrthoDB" id="9813151at2"/>
<dbReference type="InterPro" id="IPR036890">
    <property type="entry name" value="HATPase_C_sf"/>
</dbReference>
<dbReference type="InterPro" id="IPR003661">
    <property type="entry name" value="HisK_dim/P_dom"/>
</dbReference>
<dbReference type="InterPro" id="IPR050736">
    <property type="entry name" value="Sensor_HK_Regulatory"/>
</dbReference>
<dbReference type="Gene3D" id="6.10.340.10">
    <property type="match status" value="1"/>
</dbReference>
<dbReference type="GO" id="GO:0016020">
    <property type="term" value="C:membrane"/>
    <property type="evidence" value="ECO:0007669"/>
    <property type="project" value="UniProtKB-SubCell"/>
</dbReference>
<dbReference type="InterPro" id="IPR004358">
    <property type="entry name" value="Sig_transdc_His_kin-like_C"/>
</dbReference>
<dbReference type="CDD" id="cd00082">
    <property type="entry name" value="HisKA"/>
    <property type="match status" value="1"/>
</dbReference>
<evidence type="ECO:0000256" key="4">
    <source>
        <dbReference type="ARBA" id="ARBA00022553"/>
    </source>
</evidence>
<dbReference type="GO" id="GO:0000155">
    <property type="term" value="F:phosphorelay sensor kinase activity"/>
    <property type="evidence" value="ECO:0007669"/>
    <property type="project" value="InterPro"/>
</dbReference>
<protein>
    <recommendedName>
        <fullName evidence="3">histidine kinase</fullName>
        <ecNumber evidence="3">2.7.13.3</ecNumber>
    </recommendedName>
</protein>
<name>A0A1G1SFP8_ENTFL</name>
<dbReference type="Pfam" id="PF02518">
    <property type="entry name" value="HATPase_c"/>
    <property type="match status" value="1"/>
</dbReference>
<evidence type="ECO:0000256" key="7">
    <source>
        <dbReference type="ARBA" id="ARBA00023012"/>
    </source>
</evidence>